<dbReference type="GO" id="GO:0016787">
    <property type="term" value="F:hydrolase activity"/>
    <property type="evidence" value="ECO:0007669"/>
    <property type="project" value="UniProtKB-KW"/>
</dbReference>
<organism evidence="2 3">
    <name type="scientific">Jatrophihabitans lederbergiae</name>
    <dbReference type="NCBI Taxonomy" id="3075547"/>
    <lineage>
        <taxon>Bacteria</taxon>
        <taxon>Bacillati</taxon>
        <taxon>Actinomycetota</taxon>
        <taxon>Actinomycetes</taxon>
        <taxon>Jatrophihabitantales</taxon>
        <taxon>Jatrophihabitantaceae</taxon>
        <taxon>Jatrophihabitans</taxon>
    </lineage>
</organism>
<dbReference type="Proteomes" id="UP001183176">
    <property type="component" value="Unassembled WGS sequence"/>
</dbReference>
<name>A0ABU2JC93_9ACTN</name>
<dbReference type="Pfam" id="PF00561">
    <property type="entry name" value="Abhydrolase_1"/>
    <property type="match status" value="1"/>
</dbReference>
<evidence type="ECO:0000313" key="3">
    <source>
        <dbReference type="Proteomes" id="UP001183176"/>
    </source>
</evidence>
<keyword evidence="2" id="KW-0378">Hydrolase</keyword>
<evidence type="ECO:0000313" key="2">
    <source>
        <dbReference type="EMBL" id="MDT0262607.1"/>
    </source>
</evidence>
<keyword evidence="3" id="KW-1185">Reference proteome</keyword>
<evidence type="ECO:0000259" key="1">
    <source>
        <dbReference type="Pfam" id="PF00561"/>
    </source>
</evidence>
<proteinExistence type="predicted"/>
<dbReference type="RefSeq" id="WP_311423757.1">
    <property type="nucleotide sequence ID" value="NZ_JAVREH010000020.1"/>
</dbReference>
<dbReference type="EMBL" id="JAVREH010000020">
    <property type="protein sequence ID" value="MDT0262607.1"/>
    <property type="molecule type" value="Genomic_DNA"/>
</dbReference>
<dbReference type="PANTHER" id="PTHR43433">
    <property type="entry name" value="HYDROLASE, ALPHA/BETA FOLD FAMILY PROTEIN"/>
    <property type="match status" value="1"/>
</dbReference>
<sequence length="289" mass="29946">MAITQAADGRQLEYLVSGPAVGRALLFHVGTPNAARLFRAVTGPASALGLRVISYSRPGYGQSSAKPGRTVADCVPDVRAVLNAAGVQEFHTLGWSGGGPHALACAALLPDRCLGAATLAGVAPYPAAGIDFLDGMDESNVAEFTAAFEGTEALTTFLEPMTAVFGGATGDSVVEGMSGLLSSVDREALTGEFADDMAAALRGAVAAGIAGWRDDDLAFVEDWGFALSDIPVPVSVWQGRKDRMVPFAHGQWLAARIPGAEAHLFATEGHLSLVSQLGMILENLVAPRR</sequence>
<feature type="domain" description="AB hydrolase-1" evidence="1">
    <location>
        <begin position="24"/>
        <end position="273"/>
    </location>
</feature>
<dbReference type="SUPFAM" id="SSF53474">
    <property type="entry name" value="alpha/beta-Hydrolases"/>
    <property type="match status" value="1"/>
</dbReference>
<protein>
    <submittedName>
        <fullName evidence="2">Alpha/beta hydrolase</fullName>
    </submittedName>
</protein>
<dbReference type="Gene3D" id="3.40.50.1820">
    <property type="entry name" value="alpha/beta hydrolase"/>
    <property type="match status" value="1"/>
</dbReference>
<gene>
    <name evidence="2" type="ORF">RM423_14525</name>
</gene>
<comment type="caution">
    <text evidence="2">The sequence shown here is derived from an EMBL/GenBank/DDBJ whole genome shotgun (WGS) entry which is preliminary data.</text>
</comment>
<dbReference type="InterPro" id="IPR050471">
    <property type="entry name" value="AB_hydrolase"/>
</dbReference>
<dbReference type="PANTHER" id="PTHR43433:SF10">
    <property type="entry name" value="AB HYDROLASE-1 DOMAIN-CONTAINING PROTEIN"/>
    <property type="match status" value="1"/>
</dbReference>
<reference evidence="3" key="1">
    <citation type="submission" date="2023-07" db="EMBL/GenBank/DDBJ databases">
        <title>30 novel species of actinomycetes from the DSMZ collection.</title>
        <authorList>
            <person name="Nouioui I."/>
        </authorList>
    </citation>
    <scope>NUCLEOTIDE SEQUENCE [LARGE SCALE GENOMIC DNA]</scope>
    <source>
        <strain evidence="3">DSM 44399</strain>
    </source>
</reference>
<dbReference type="InterPro" id="IPR029058">
    <property type="entry name" value="AB_hydrolase_fold"/>
</dbReference>
<accession>A0ABU2JC93</accession>
<dbReference type="InterPro" id="IPR000073">
    <property type="entry name" value="AB_hydrolase_1"/>
</dbReference>